<organism evidence="4 5">
    <name type="scientific">Claveliimonas monacensis</name>
    <dbReference type="NCBI Taxonomy" id="2779351"/>
    <lineage>
        <taxon>Bacteria</taxon>
        <taxon>Bacillati</taxon>
        <taxon>Bacillota</taxon>
        <taxon>Clostridia</taxon>
        <taxon>Lachnospirales</taxon>
        <taxon>Lachnospiraceae</taxon>
        <taxon>Claveliimonas</taxon>
    </lineage>
</organism>
<feature type="domain" description="HTH cro/C1-type" evidence="3">
    <location>
        <begin position="7"/>
        <end position="61"/>
    </location>
</feature>
<dbReference type="InterPro" id="IPR010982">
    <property type="entry name" value="Lambda_DNA-bd_dom_sf"/>
</dbReference>
<sequence length="150" mass="17302">MALGDNIRKLREERGMTQQQMADKLYVSRQTVCRWENGSRCPDLITAKKIATEFGVSLDALISDDDMEDLERISGAGKFIKYKRKVKLQEYQRKILEFLQVLGGVYLSISLILRVRFDMRMPVWSVVLGVCLVAGAFALNRRLVRRMEDL</sequence>
<dbReference type="Proteomes" id="UP000758652">
    <property type="component" value="Unassembled WGS sequence"/>
</dbReference>
<dbReference type="SUPFAM" id="SSF47413">
    <property type="entry name" value="lambda repressor-like DNA-binding domains"/>
    <property type="match status" value="1"/>
</dbReference>
<gene>
    <name evidence="4" type="ORF">INF30_03540</name>
</gene>
<evidence type="ECO:0000313" key="5">
    <source>
        <dbReference type="Proteomes" id="UP000758652"/>
    </source>
</evidence>
<evidence type="ECO:0000313" key="4">
    <source>
        <dbReference type="EMBL" id="MBE5062341.1"/>
    </source>
</evidence>
<dbReference type="PANTHER" id="PTHR46558">
    <property type="entry name" value="TRACRIPTIONAL REGULATORY PROTEIN-RELATED-RELATED"/>
    <property type="match status" value="1"/>
</dbReference>
<proteinExistence type="predicted"/>
<dbReference type="SMART" id="SM00530">
    <property type="entry name" value="HTH_XRE"/>
    <property type="match status" value="1"/>
</dbReference>
<feature type="transmembrane region" description="Helical" evidence="2">
    <location>
        <begin position="95"/>
        <end position="115"/>
    </location>
</feature>
<reference evidence="4 5" key="1">
    <citation type="submission" date="2020-10" db="EMBL/GenBank/DDBJ databases">
        <title>ChiBAC.</title>
        <authorList>
            <person name="Zenner C."/>
            <person name="Hitch T.C.A."/>
            <person name="Clavel T."/>
        </authorList>
    </citation>
    <scope>NUCLEOTIDE SEQUENCE [LARGE SCALE GENOMIC DNA]</scope>
    <source>
        <strain evidence="4 5">DSM 108991</strain>
    </source>
</reference>
<dbReference type="CDD" id="cd00093">
    <property type="entry name" value="HTH_XRE"/>
    <property type="match status" value="1"/>
</dbReference>
<dbReference type="PROSITE" id="PS50943">
    <property type="entry name" value="HTH_CROC1"/>
    <property type="match status" value="1"/>
</dbReference>
<evidence type="ECO:0000256" key="1">
    <source>
        <dbReference type="ARBA" id="ARBA00023125"/>
    </source>
</evidence>
<name>A0ABR9RH99_9FIRM</name>
<protein>
    <submittedName>
        <fullName evidence="4">Helix-turn-helix transcriptional regulator</fullName>
    </submittedName>
</protein>
<keyword evidence="1" id="KW-0238">DNA-binding</keyword>
<evidence type="ECO:0000259" key="3">
    <source>
        <dbReference type="PROSITE" id="PS50943"/>
    </source>
</evidence>
<keyword evidence="2" id="KW-0472">Membrane</keyword>
<keyword evidence="2" id="KW-1133">Transmembrane helix</keyword>
<keyword evidence="2" id="KW-0812">Transmembrane</keyword>
<comment type="caution">
    <text evidence="4">The sequence shown here is derived from an EMBL/GenBank/DDBJ whole genome shotgun (WGS) entry which is preliminary data.</text>
</comment>
<dbReference type="Gene3D" id="1.10.260.40">
    <property type="entry name" value="lambda repressor-like DNA-binding domains"/>
    <property type="match status" value="1"/>
</dbReference>
<dbReference type="PANTHER" id="PTHR46558:SF11">
    <property type="entry name" value="HTH-TYPE TRANSCRIPTIONAL REGULATOR XRE"/>
    <property type="match status" value="1"/>
</dbReference>
<keyword evidence="5" id="KW-1185">Reference proteome</keyword>
<evidence type="ECO:0000256" key="2">
    <source>
        <dbReference type="SAM" id="Phobius"/>
    </source>
</evidence>
<dbReference type="InterPro" id="IPR001387">
    <property type="entry name" value="Cro/C1-type_HTH"/>
</dbReference>
<feature type="transmembrane region" description="Helical" evidence="2">
    <location>
        <begin position="121"/>
        <end position="139"/>
    </location>
</feature>
<dbReference type="Pfam" id="PF01381">
    <property type="entry name" value="HTH_3"/>
    <property type="match status" value="1"/>
</dbReference>
<accession>A0ABR9RH99</accession>
<dbReference type="EMBL" id="JADCKL010000002">
    <property type="protein sequence ID" value="MBE5062341.1"/>
    <property type="molecule type" value="Genomic_DNA"/>
</dbReference>